<keyword evidence="2" id="KW-1185">Reference proteome</keyword>
<evidence type="ECO:0000313" key="2">
    <source>
        <dbReference type="Proteomes" id="UP000000311"/>
    </source>
</evidence>
<gene>
    <name evidence="1" type="ORF">EAG_13601</name>
</gene>
<reference evidence="1 2" key="1">
    <citation type="journal article" date="2010" name="Science">
        <title>Genomic comparison of the ants Camponotus floridanus and Harpegnathos saltator.</title>
        <authorList>
            <person name="Bonasio R."/>
            <person name="Zhang G."/>
            <person name="Ye C."/>
            <person name="Mutti N.S."/>
            <person name="Fang X."/>
            <person name="Qin N."/>
            <person name="Donahue G."/>
            <person name="Yang P."/>
            <person name="Li Q."/>
            <person name="Li C."/>
            <person name="Zhang P."/>
            <person name="Huang Z."/>
            <person name="Berger S.L."/>
            <person name="Reinberg D."/>
            <person name="Wang J."/>
            <person name="Liebig J."/>
        </authorList>
    </citation>
    <scope>NUCLEOTIDE SEQUENCE [LARGE SCALE GENOMIC DNA]</scope>
    <source>
        <strain evidence="2">C129</strain>
    </source>
</reference>
<proteinExistence type="predicted"/>
<evidence type="ECO:0000313" key="1">
    <source>
        <dbReference type="EMBL" id="EFN74117.1"/>
    </source>
</evidence>
<feature type="non-terminal residue" evidence="1">
    <location>
        <position position="102"/>
    </location>
</feature>
<protein>
    <submittedName>
        <fullName evidence="1">Uncharacterized protein</fullName>
    </submittedName>
</protein>
<dbReference type="InParanoid" id="E1ZXH2"/>
<accession>E1ZXH2</accession>
<dbReference type="Proteomes" id="UP000000311">
    <property type="component" value="Unassembled WGS sequence"/>
</dbReference>
<dbReference type="EMBL" id="GL435047">
    <property type="protein sequence ID" value="EFN74117.1"/>
    <property type="molecule type" value="Genomic_DNA"/>
</dbReference>
<sequence>MDTLKFTFIVKAYAEDPKSNVIVLTSITTQDNKSYIMPEQYQTMDHHKELASTTSYRQIQNTLKKRGQTRNIHIRLPKDISKLYKDEAGNMIFKDYVLEEVS</sequence>
<dbReference type="AlphaFoldDB" id="E1ZXH2"/>
<name>E1ZXH2_CAMFO</name>
<organism evidence="2">
    <name type="scientific">Camponotus floridanus</name>
    <name type="common">Florida carpenter ant</name>
    <dbReference type="NCBI Taxonomy" id="104421"/>
    <lineage>
        <taxon>Eukaryota</taxon>
        <taxon>Metazoa</taxon>
        <taxon>Ecdysozoa</taxon>
        <taxon>Arthropoda</taxon>
        <taxon>Hexapoda</taxon>
        <taxon>Insecta</taxon>
        <taxon>Pterygota</taxon>
        <taxon>Neoptera</taxon>
        <taxon>Endopterygota</taxon>
        <taxon>Hymenoptera</taxon>
        <taxon>Apocrita</taxon>
        <taxon>Aculeata</taxon>
        <taxon>Formicoidea</taxon>
        <taxon>Formicidae</taxon>
        <taxon>Formicinae</taxon>
        <taxon>Camponotus</taxon>
    </lineage>
</organism>